<evidence type="ECO:0000256" key="1">
    <source>
        <dbReference type="SAM" id="Phobius"/>
    </source>
</evidence>
<accession>A0A1F6AHX2</accession>
<reference evidence="2 3" key="1">
    <citation type="journal article" date="2016" name="Nat. Commun.">
        <title>Thousands of microbial genomes shed light on interconnected biogeochemical processes in an aquifer system.</title>
        <authorList>
            <person name="Anantharaman K."/>
            <person name="Brown C.T."/>
            <person name="Hug L.A."/>
            <person name="Sharon I."/>
            <person name="Castelle C.J."/>
            <person name="Probst A.J."/>
            <person name="Thomas B.C."/>
            <person name="Singh A."/>
            <person name="Wilkins M.J."/>
            <person name="Karaoz U."/>
            <person name="Brodie E.L."/>
            <person name="Williams K.H."/>
            <person name="Hubbard S.S."/>
            <person name="Banfield J.F."/>
        </authorList>
    </citation>
    <scope>NUCLEOTIDE SEQUENCE [LARGE SCALE GENOMIC DNA]</scope>
</reference>
<dbReference type="STRING" id="1798392.A3A79_04025"/>
<dbReference type="Pfam" id="PF14584">
    <property type="entry name" value="DUF4446"/>
    <property type="match status" value="1"/>
</dbReference>
<dbReference type="InterPro" id="IPR027981">
    <property type="entry name" value="DUF4446"/>
</dbReference>
<dbReference type="AlphaFoldDB" id="A0A1F6AHX2"/>
<dbReference type="Proteomes" id="UP000178759">
    <property type="component" value="Unassembled WGS sequence"/>
</dbReference>
<proteinExistence type="predicted"/>
<keyword evidence="1" id="KW-1133">Transmembrane helix</keyword>
<sequence length="156" mass="17589">MDVGGGLFFWVIFVFISVWILILSVVLFRTLGHYNRLSHGVTKNGLKEVLEAILGSQYKQAKKINELEEVVRQVTSDGKRHIAKIGVVRFNPFADTGGSQSFTLAILDSFDNGVIMTSLFARNGNRWYVKEIRNGKGKDFELSKEEERAIKIAQPL</sequence>
<evidence type="ECO:0000313" key="3">
    <source>
        <dbReference type="Proteomes" id="UP000178759"/>
    </source>
</evidence>
<gene>
    <name evidence="2" type="ORF">A3A79_04025</name>
</gene>
<evidence type="ECO:0008006" key="4">
    <source>
        <dbReference type="Google" id="ProtNLM"/>
    </source>
</evidence>
<name>A0A1F6AHX2_9BACT</name>
<organism evidence="2 3">
    <name type="scientific">Candidatus Gottesmanbacteria bacterium RIFCSPLOWO2_01_FULL_43_11b</name>
    <dbReference type="NCBI Taxonomy" id="1798392"/>
    <lineage>
        <taxon>Bacteria</taxon>
        <taxon>Candidatus Gottesmaniibacteriota</taxon>
    </lineage>
</organism>
<keyword evidence="1" id="KW-0472">Membrane</keyword>
<dbReference type="EMBL" id="MFJV01000001">
    <property type="protein sequence ID" value="OGG24324.1"/>
    <property type="molecule type" value="Genomic_DNA"/>
</dbReference>
<comment type="caution">
    <text evidence="2">The sequence shown here is derived from an EMBL/GenBank/DDBJ whole genome shotgun (WGS) entry which is preliminary data.</text>
</comment>
<protein>
    <recommendedName>
        <fullName evidence="4">DUF4446 domain-containing protein</fullName>
    </recommendedName>
</protein>
<evidence type="ECO:0000313" key="2">
    <source>
        <dbReference type="EMBL" id="OGG24324.1"/>
    </source>
</evidence>
<feature type="transmembrane region" description="Helical" evidence="1">
    <location>
        <begin position="6"/>
        <end position="28"/>
    </location>
</feature>
<keyword evidence="1" id="KW-0812">Transmembrane</keyword>